<organism evidence="1">
    <name type="scientific">uncultured Bacillota bacterium</name>
    <dbReference type="NCBI Taxonomy" id="344338"/>
    <lineage>
        <taxon>Bacteria</taxon>
        <taxon>Bacillati</taxon>
        <taxon>Bacillota</taxon>
        <taxon>environmental samples</taxon>
    </lineage>
</organism>
<name>A0A650EMI0_9FIRM</name>
<dbReference type="InterPro" id="IPR009061">
    <property type="entry name" value="DNA-bd_dom_put_sf"/>
</dbReference>
<sequence length="58" mass="6824">MEYMGTKEAAEKWGYTPSTITKWCRDGIIKDAEHDDKGSPWRIPINTECPRKIKQKRK</sequence>
<dbReference type="AlphaFoldDB" id="A0A650EMI0"/>
<proteinExistence type="predicted"/>
<dbReference type="SUPFAM" id="SSF46955">
    <property type="entry name" value="Putative DNA-binding domain"/>
    <property type="match status" value="1"/>
</dbReference>
<dbReference type="EMBL" id="MN577573">
    <property type="protein sequence ID" value="QGT50979.1"/>
    <property type="molecule type" value="Genomic_DNA"/>
</dbReference>
<evidence type="ECO:0000313" key="1">
    <source>
        <dbReference type="EMBL" id="QGT50979.1"/>
    </source>
</evidence>
<reference evidence="1" key="1">
    <citation type="journal article" date="2020" name="J. ISSAAS">
        <title>Lactobacilli and other gastrointestinal microbiota of Peromyscus leucopus, reservoir host for agents of Lyme disease and other zoonoses in North America.</title>
        <authorList>
            <person name="Milovic A."/>
            <person name="Bassam K."/>
            <person name="Shao H."/>
            <person name="Chatzistamou I."/>
            <person name="Tufts D.M."/>
            <person name="Diuk-Wasser M."/>
            <person name="Barbour A.G."/>
        </authorList>
    </citation>
    <scope>NUCLEOTIDE SEQUENCE</scope>
    <source>
        <strain evidence="1">LL40</strain>
    </source>
</reference>
<protein>
    <submittedName>
        <fullName evidence="1">Uncharacterized protein</fullName>
    </submittedName>
</protein>
<gene>
    <name evidence="1" type="ORF">Firmicute1046_0550</name>
</gene>
<accession>A0A650EMI0</accession>